<keyword evidence="2" id="KW-0472">Membrane</keyword>
<feature type="transmembrane region" description="Helical" evidence="2">
    <location>
        <begin position="469"/>
        <end position="492"/>
    </location>
</feature>
<dbReference type="AlphaFoldDB" id="A0A6A5TUA4"/>
<evidence type="ECO:0000256" key="3">
    <source>
        <dbReference type="SAM" id="SignalP"/>
    </source>
</evidence>
<dbReference type="InterPro" id="IPR021109">
    <property type="entry name" value="Peptidase_aspartic_dom_sf"/>
</dbReference>
<accession>A0A6A5TUA4</accession>
<keyword evidence="2" id="KW-0812">Transmembrane</keyword>
<keyword evidence="2" id="KW-1133">Transmembrane helix</keyword>
<sequence>MHSSSLIPFSISLLSTIPTTLVLAAKCAAPALNLPYRNISTTPGTLHHGIPIHIGSPWQIIALIPSLQLDNTFIPRFTNTCVHDDGMRMRKRKRSLSLQRRDGHPGAWEEDNGRAQGNNTDTNAKEWEAGNWWVKCGEVYGGSYTPKLSGSFRDLGPSTNGKEEWWFKRQKYDAFRVISEKFLFTDYADVYSTSFEALPPKRNITSSFLLANEGASFGGLGASMLGLGPNSTLLKQLLDEKMIASTSWSLTKDTLCLGCEDATARTGNLLTIPASDRDKDAKLPCSLQTKIEALNWHPKKGVEGASLIETPFTACIDPGVQFLVLPHDARGVLKKVLDRDVKAEYEDYISLSGPPKTDVGVLTFRLEGGLEVNVSVAGVGRVNAAETSTGAVWNVPVGKGRWGAYGNATWVLGRPFTDAVVLRWDAGKKEYGLAARNEDGARKSDIKPLGCDEFPGVQRIVTVSPGTGVVVGAVVAGVLGGLVFAGVGMVFYKRGRRGGGAGAGAGAGGGGKYEVLPGGTAPRDTHSIHMDTVPMHSVPSSDSRFNSWTSGTVSPPPASVYSGFSGHNGYGAGGMGMGLSFGENRTWGGMGKGGQHQRGLSEVDDATAIHEAPEGGTAVPTKRERAEMYGPPIR</sequence>
<gene>
    <name evidence="4" type="ORF">CC80DRAFT_549440</name>
</gene>
<dbReference type="OrthoDB" id="5361565at2759"/>
<organism evidence="4 5">
    <name type="scientific">Byssothecium circinans</name>
    <dbReference type="NCBI Taxonomy" id="147558"/>
    <lineage>
        <taxon>Eukaryota</taxon>
        <taxon>Fungi</taxon>
        <taxon>Dikarya</taxon>
        <taxon>Ascomycota</taxon>
        <taxon>Pezizomycotina</taxon>
        <taxon>Dothideomycetes</taxon>
        <taxon>Pleosporomycetidae</taxon>
        <taxon>Pleosporales</taxon>
        <taxon>Massarineae</taxon>
        <taxon>Massarinaceae</taxon>
        <taxon>Byssothecium</taxon>
    </lineage>
</organism>
<feature type="region of interest" description="Disordered" evidence="1">
    <location>
        <begin position="613"/>
        <end position="634"/>
    </location>
</feature>
<protein>
    <recommendedName>
        <fullName evidence="6">Peptidase A1 domain-containing protein</fullName>
    </recommendedName>
</protein>
<dbReference type="EMBL" id="ML976995">
    <property type="protein sequence ID" value="KAF1955232.1"/>
    <property type="molecule type" value="Genomic_DNA"/>
</dbReference>
<feature type="chain" id="PRO_5025449108" description="Peptidase A1 domain-containing protein" evidence="3">
    <location>
        <begin position="25"/>
        <end position="634"/>
    </location>
</feature>
<dbReference type="Gene3D" id="2.40.70.10">
    <property type="entry name" value="Acid Proteases"/>
    <property type="match status" value="1"/>
</dbReference>
<name>A0A6A5TUA4_9PLEO</name>
<feature type="signal peptide" evidence="3">
    <location>
        <begin position="1"/>
        <end position="24"/>
    </location>
</feature>
<dbReference type="SUPFAM" id="SSF50630">
    <property type="entry name" value="Acid proteases"/>
    <property type="match status" value="1"/>
</dbReference>
<evidence type="ECO:0000256" key="2">
    <source>
        <dbReference type="SAM" id="Phobius"/>
    </source>
</evidence>
<feature type="region of interest" description="Disordered" evidence="1">
    <location>
        <begin position="92"/>
        <end position="122"/>
    </location>
</feature>
<reference evidence="4" key="1">
    <citation type="journal article" date="2020" name="Stud. Mycol.">
        <title>101 Dothideomycetes genomes: a test case for predicting lifestyles and emergence of pathogens.</title>
        <authorList>
            <person name="Haridas S."/>
            <person name="Albert R."/>
            <person name="Binder M."/>
            <person name="Bloem J."/>
            <person name="Labutti K."/>
            <person name="Salamov A."/>
            <person name="Andreopoulos B."/>
            <person name="Baker S."/>
            <person name="Barry K."/>
            <person name="Bills G."/>
            <person name="Bluhm B."/>
            <person name="Cannon C."/>
            <person name="Castanera R."/>
            <person name="Culley D."/>
            <person name="Daum C."/>
            <person name="Ezra D."/>
            <person name="Gonzalez J."/>
            <person name="Henrissat B."/>
            <person name="Kuo A."/>
            <person name="Liang C."/>
            <person name="Lipzen A."/>
            <person name="Lutzoni F."/>
            <person name="Magnuson J."/>
            <person name="Mondo S."/>
            <person name="Nolan M."/>
            <person name="Ohm R."/>
            <person name="Pangilinan J."/>
            <person name="Park H.-J."/>
            <person name="Ramirez L."/>
            <person name="Alfaro M."/>
            <person name="Sun H."/>
            <person name="Tritt A."/>
            <person name="Yoshinaga Y."/>
            <person name="Zwiers L.-H."/>
            <person name="Turgeon B."/>
            <person name="Goodwin S."/>
            <person name="Spatafora J."/>
            <person name="Crous P."/>
            <person name="Grigoriev I."/>
        </authorList>
    </citation>
    <scope>NUCLEOTIDE SEQUENCE</scope>
    <source>
        <strain evidence="4">CBS 675.92</strain>
    </source>
</reference>
<evidence type="ECO:0000256" key="1">
    <source>
        <dbReference type="SAM" id="MobiDB-lite"/>
    </source>
</evidence>
<keyword evidence="5" id="KW-1185">Reference proteome</keyword>
<evidence type="ECO:0008006" key="6">
    <source>
        <dbReference type="Google" id="ProtNLM"/>
    </source>
</evidence>
<proteinExistence type="predicted"/>
<evidence type="ECO:0000313" key="4">
    <source>
        <dbReference type="EMBL" id="KAF1955232.1"/>
    </source>
</evidence>
<evidence type="ECO:0000313" key="5">
    <source>
        <dbReference type="Proteomes" id="UP000800035"/>
    </source>
</evidence>
<dbReference type="Proteomes" id="UP000800035">
    <property type="component" value="Unassembled WGS sequence"/>
</dbReference>
<keyword evidence="3" id="KW-0732">Signal</keyword>